<dbReference type="AlphaFoldDB" id="Q48A08"/>
<dbReference type="KEGG" id="cps:CPS_0560"/>
<accession>Q48A08</accession>
<dbReference type="HOGENOM" id="CLU_3060474_0_0_6"/>
<dbReference type="EMBL" id="CP000083">
    <property type="protein sequence ID" value="AAZ26520.1"/>
    <property type="molecule type" value="Genomic_DNA"/>
</dbReference>
<dbReference type="KEGG" id="cps:CPS_0047"/>
<evidence type="ECO:0000313" key="5">
    <source>
        <dbReference type="Proteomes" id="UP000000547"/>
    </source>
</evidence>
<sequence length="53" mass="6309">MSYKYRLVFLVQVTRKYVMFSYLSVYVSLYTNHFSITSQQNYLGVVWLSLTGN</sequence>
<evidence type="ECO:0000313" key="1">
    <source>
        <dbReference type="EMBL" id="AAZ24586.1"/>
    </source>
</evidence>
<dbReference type="KEGG" id="cps:CPS_0343"/>
<protein>
    <submittedName>
        <fullName evidence="1">Uncharacterized protein</fullName>
    </submittedName>
</protein>
<evidence type="ECO:0000313" key="2">
    <source>
        <dbReference type="EMBL" id="AAZ25253.1"/>
    </source>
</evidence>
<evidence type="ECO:0000313" key="3">
    <source>
        <dbReference type="EMBL" id="AAZ26520.1"/>
    </source>
</evidence>
<organism evidence="1 5">
    <name type="scientific">Colwellia psychrerythraea (strain 34H / ATCC BAA-681)</name>
    <name type="common">Vibrio psychroerythus</name>
    <dbReference type="NCBI Taxonomy" id="167879"/>
    <lineage>
        <taxon>Bacteria</taxon>
        <taxon>Pseudomonadati</taxon>
        <taxon>Pseudomonadota</taxon>
        <taxon>Gammaproteobacteria</taxon>
        <taxon>Alteromonadales</taxon>
        <taxon>Colwelliaceae</taxon>
        <taxon>Colwellia</taxon>
    </lineage>
</organism>
<evidence type="ECO:0000313" key="4">
    <source>
        <dbReference type="EMBL" id="AAZ28748.1"/>
    </source>
</evidence>
<name>Q48A08_COLP3</name>
<reference evidence="1" key="1">
    <citation type="journal article" date="2005" name="Proc. Natl. Acad. Sci. U.S.A.">
        <title>The psychrophilic lifestyle as revealed by the genome sequence of Colwellia psychrerythraea 34H through genomic and proteomic analyses.</title>
        <authorList>
            <person name="Methe B.A."/>
            <person name="Nelson K.E."/>
            <person name="Deming J.W."/>
            <person name="Momen B."/>
            <person name="Melamud E."/>
            <person name="Zhang X."/>
            <person name="Moult J."/>
            <person name="Madupu R."/>
            <person name="Nelson W.C."/>
            <person name="Dodson R.J."/>
            <person name="Brinkac L.M."/>
            <person name="Daugherty S.C."/>
            <person name="Durkin A.S."/>
            <person name="DeBoy R.T."/>
            <person name="Kolonay J.F."/>
            <person name="Sullivan S.A."/>
            <person name="Zhou L."/>
            <person name="Davidsen T.M."/>
            <person name="Wu M."/>
            <person name="Huston A.L."/>
            <person name="Lewis M."/>
            <person name="Weaver B."/>
            <person name="Weidman J.F."/>
            <person name="Khouri H."/>
            <person name="Utterback T.R."/>
            <person name="Feldblyum T.V."/>
            <person name="Fraser C.M."/>
        </authorList>
    </citation>
    <scope>NUCLEOTIDE SEQUENCE [LARGE SCALE GENOMIC DNA]</scope>
    <source>
        <strain evidence="1">34H</strain>
    </source>
</reference>
<dbReference type="EMBL" id="CP000083">
    <property type="protein sequence ID" value="AAZ24586.1"/>
    <property type="molecule type" value="Genomic_DNA"/>
</dbReference>
<dbReference type="Proteomes" id="UP000000547">
    <property type="component" value="Chromosome"/>
</dbReference>
<gene>
    <name evidence="2" type="ordered locus">CPS_0047</name>
    <name evidence="1" type="ordered locus">CPS_0343</name>
    <name evidence="4" type="ordered locus">CPS_0349</name>
    <name evidence="3" type="ordered locus">CPS_0560</name>
</gene>
<dbReference type="EMBL" id="CP000083">
    <property type="protein sequence ID" value="AAZ25253.1"/>
    <property type="molecule type" value="Genomic_DNA"/>
</dbReference>
<dbReference type="EMBL" id="CP000083">
    <property type="protein sequence ID" value="AAZ28748.1"/>
    <property type="molecule type" value="Genomic_DNA"/>
</dbReference>
<dbReference type="KEGG" id="cps:CPS_0349"/>
<proteinExistence type="predicted"/>